<sequence>MSSRTLVIALSALLAIALPFASPASQAAEPAEDLLQLHQLRLSMQKSLGDFYMLNSMEGDQRYARMINESLTQAQSHLNALKAIPGQDSQSLRAQLEQDWDGYKNALIALTEALRTQGYTDLQPVADLAESNEQLMGLSQELYSKLQQESGYSVPPLTQRSREQSQLMQAITVDYAARSASVGATFIGGDARPIEELVKEFASKMTSLERAPQNNAALRQSWDSVNTKWRYIEKSLINYNENSVPFLVHKYSATIIQGIEEIAAQYAAATL</sequence>
<keyword evidence="1" id="KW-0732">Signal</keyword>
<keyword evidence="3" id="KW-1185">Reference proteome</keyword>
<evidence type="ECO:0008006" key="4">
    <source>
        <dbReference type="Google" id="ProtNLM"/>
    </source>
</evidence>
<feature type="chain" id="PRO_5026038607" description="F0F1-type ATP synthase subunit beta" evidence="1">
    <location>
        <begin position="28"/>
        <end position="271"/>
    </location>
</feature>
<dbReference type="AlphaFoldDB" id="A0A6I4KTY8"/>
<gene>
    <name evidence="2" type="ORF">GJV18_12355</name>
</gene>
<organism evidence="2 3">
    <name type="scientific">Pseudomonas xionganensis</name>
    <dbReference type="NCBI Taxonomy" id="2654845"/>
    <lineage>
        <taxon>Bacteria</taxon>
        <taxon>Pseudomonadati</taxon>
        <taxon>Pseudomonadota</taxon>
        <taxon>Gammaproteobacteria</taxon>
        <taxon>Pseudomonadales</taxon>
        <taxon>Pseudomonadaceae</taxon>
        <taxon>Pseudomonas</taxon>
    </lineage>
</organism>
<reference evidence="2 3" key="1">
    <citation type="submission" date="2019-11" db="EMBL/GenBank/DDBJ databases">
        <title>Pseudomonas flavidum sp. nov., isolated from Baiyang Lake.</title>
        <authorList>
            <person name="Zhao Y."/>
        </authorList>
    </citation>
    <scope>NUCLEOTIDE SEQUENCE [LARGE SCALE GENOMIC DNA]</scope>
    <source>
        <strain evidence="3">R-22-3 w-18</strain>
    </source>
</reference>
<comment type="caution">
    <text evidence="2">The sequence shown here is derived from an EMBL/GenBank/DDBJ whole genome shotgun (WGS) entry which is preliminary data.</text>
</comment>
<feature type="signal peptide" evidence="1">
    <location>
        <begin position="1"/>
        <end position="27"/>
    </location>
</feature>
<protein>
    <recommendedName>
        <fullName evidence="4">F0F1-type ATP synthase subunit beta</fullName>
    </recommendedName>
</protein>
<name>A0A6I4KTY8_9PSED</name>
<evidence type="ECO:0000313" key="3">
    <source>
        <dbReference type="Proteomes" id="UP000429555"/>
    </source>
</evidence>
<dbReference type="EMBL" id="WKJZ01000001">
    <property type="protein sequence ID" value="MVW76110.1"/>
    <property type="molecule type" value="Genomic_DNA"/>
</dbReference>
<proteinExistence type="predicted"/>
<evidence type="ECO:0000256" key="1">
    <source>
        <dbReference type="SAM" id="SignalP"/>
    </source>
</evidence>
<evidence type="ECO:0000313" key="2">
    <source>
        <dbReference type="EMBL" id="MVW76110.1"/>
    </source>
</evidence>
<dbReference type="RefSeq" id="WP_160345833.1">
    <property type="nucleotide sequence ID" value="NZ_WKJZ01000001.1"/>
</dbReference>
<accession>A0A6I4KTY8</accession>
<dbReference type="Proteomes" id="UP000429555">
    <property type="component" value="Unassembled WGS sequence"/>
</dbReference>